<evidence type="ECO:0000256" key="3">
    <source>
        <dbReference type="ARBA" id="ARBA00022833"/>
    </source>
</evidence>
<dbReference type="Gene3D" id="3.40.50.1220">
    <property type="entry name" value="TPP-binding domain"/>
    <property type="match status" value="1"/>
</dbReference>
<feature type="binding site" evidence="5">
    <location>
        <begin position="109"/>
        <end position="112"/>
    </location>
    <ligand>
        <name>NAD(+)</name>
        <dbReference type="ChEBI" id="CHEBI:57540"/>
    </ligand>
</feature>
<reference evidence="8 9" key="1">
    <citation type="submission" date="2019-07" db="EMBL/GenBank/DDBJ databases">
        <title>Genome sequencing of lignin-degrading bacterial isolates.</title>
        <authorList>
            <person name="Gladden J."/>
        </authorList>
    </citation>
    <scope>NUCLEOTIDE SEQUENCE [LARGE SCALE GENOMIC DNA]</scope>
    <source>
        <strain evidence="8 9">J11</strain>
    </source>
</reference>
<dbReference type="PROSITE" id="PS50305">
    <property type="entry name" value="SIRTUIN"/>
    <property type="match status" value="1"/>
</dbReference>
<dbReference type="OrthoDB" id="9800582at2"/>
<dbReference type="InterPro" id="IPR026587">
    <property type="entry name" value="Sirtuin_class_II"/>
</dbReference>
<evidence type="ECO:0000256" key="2">
    <source>
        <dbReference type="ARBA" id="ARBA00022723"/>
    </source>
</evidence>
<keyword evidence="3 5" id="KW-0862">Zinc</keyword>
<comment type="similarity">
    <text evidence="5">Belongs to the sirtuin family. Class II subfamily.</text>
</comment>
<dbReference type="GO" id="GO:0017136">
    <property type="term" value="F:histone deacetylase activity, NAD-dependent"/>
    <property type="evidence" value="ECO:0007669"/>
    <property type="project" value="TreeGrafter"/>
</dbReference>
<accession>A0A562BJJ2</accession>
<dbReference type="EMBL" id="VLJN01000018">
    <property type="protein sequence ID" value="TWG85428.1"/>
    <property type="molecule type" value="Genomic_DNA"/>
</dbReference>
<dbReference type="AlphaFoldDB" id="A0A562BJJ2"/>
<feature type="binding site" evidence="5 6">
    <location>
        <position position="138"/>
    </location>
    <ligand>
        <name>Zn(2+)</name>
        <dbReference type="ChEBI" id="CHEBI:29105"/>
    </ligand>
</feature>
<dbReference type="InterPro" id="IPR003000">
    <property type="entry name" value="Sirtuin"/>
</dbReference>
<evidence type="ECO:0000259" key="7">
    <source>
        <dbReference type="PROSITE" id="PS50305"/>
    </source>
</evidence>
<evidence type="ECO:0000313" key="8">
    <source>
        <dbReference type="EMBL" id="TWG85428.1"/>
    </source>
</evidence>
<proteinExistence type="inferred from homology"/>
<dbReference type="EC" id="2.3.1.286" evidence="5"/>
<dbReference type="InterPro" id="IPR026591">
    <property type="entry name" value="Sirtuin_cat_small_dom_sf"/>
</dbReference>
<comment type="subcellular location">
    <subcellularLocation>
        <location evidence="5">Cytoplasm</location>
    </subcellularLocation>
</comment>
<evidence type="ECO:0000256" key="6">
    <source>
        <dbReference type="PROSITE-ProRule" id="PRU00236"/>
    </source>
</evidence>
<comment type="catalytic activity">
    <reaction evidence="5">
        <text>N(6)-acetyl-L-lysyl-[protein] + NAD(+) + H2O = 2''-O-acetyl-ADP-D-ribose + nicotinamide + L-lysyl-[protein]</text>
        <dbReference type="Rhea" id="RHEA:43636"/>
        <dbReference type="Rhea" id="RHEA-COMP:9752"/>
        <dbReference type="Rhea" id="RHEA-COMP:10731"/>
        <dbReference type="ChEBI" id="CHEBI:15377"/>
        <dbReference type="ChEBI" id="CHEBI:17154"/>
        <dbReference type="ChEBI" id="CHEBI:29969"/>
        <dbReference type="ChEBI" id="CHEBI:57540"/>
        <dbReference type="ChEBI" id="CHEBI:61930"/>
        <dbReference type="ChEBI" id="CHEBI:83767"/>
        <dbReference type="EC" id="2.3.1.286"/>
    </reaction>
</comment>
<dbReference type="GO" id="GO:0008270">
    <property type="term" value="F:zinc ion binding"/>
    <property type="evidence" value="ECO:0007669"/>
    <property type="project" value="UniProtKB-UniRule"/>
</dbReference>
<evidence type="ECO:0000313" key="9">
    <source>
        <dbReference type="Proteomes" id="UP000318141"/>
    </source>
</evidence>
<dbReference type="Gene3D" id="3.30.1600.10">
    <property type="entry name" value="SIR2/SIRT2 'Small Domain"/>
    <property type="match status" value="1"/>
</dbReference>
<feature type="binding site" evidence="5">
    <location>
        <begin position="226"/>
        <end position="228"/>
    </location>
    <ligand>
        <name>NAD(+)</name>
        <dbReference type="ChEBI" id="CHEBI:57540"/>
    </ligand>
</feature>
<dbReference type="Pfam" id="PF02146">
    <property type="entry name" value="SIR2"/>
    <property type="match status" value="1"/>
</dbReference>
<dbReference type="InterPro" id="IPR026590">
    <property type="entry name" value="Ssirtuin_cat_dom"/>
</dbReference>
<evidence type="ECO:0000256" key="1">
    <source>
        <dbReference type="ARBA" id="ARBA00022679"/>
    </source>
</evidence>
<keyword evidence="9" id="KW-1185">Reference proteome</keyword>
<keyword evidence="1 5" id="KW-0808">Transferase</keyword>
<feature type="active site" description="Proton acceptor" evidence="5 6">
    <location>
        <position position="127"/>
    </location>
</feature>
<dbReference type="GO" id="GO:0070403">
    <property type="term" value="F:NAD+ binding"/>
    <property type="evidence" value="ECO:0007669"/>
    <property type="project" value="UniProtKB-UniRule"/>
</dbReference>
<dbReference type="Proteomes" id="UP000318141">
    <property type="component" value="Unassembled WGS sequence"/>
</dbReference>
<comment type="cofactor">
    <cofactor evidence="5">
        <name>Zn(2+)</name>
        <dbReference type="ChEBI" id="CHEBI:29105"/>
    </cofactor>
    <text evidence="5">Binds 1 zinc ion per subunit.</text>
</comment>
<gene>
    <name evidence="5" type="primary">cobB</name>
    <name evidence="8" type="ORF">L602_002500000290</name>
</gene>
<dbReference type="PANTHER" id="PTHR11085:SF10">
    <property type="entry name" value="NAD-DEPENDENT PROTEIN DEACYLASE SIRTUIN-5, MITOCHONDRIAL-RELATED"/>
    <property type="match status" value="1"/>
</dbReference>
<name>A0A562BJJ2_9BURK</name>
<feature type="domain" description="Deacetylase sirtuin-type" evidence="7">
    <location>
        <begin position="6"/>
        <end position="286"/>
    </location>
</feature>
<dbReference type="NCBIfam" id="NF003738">
    <property type="entry name" value="PRK05333.1"/>
    <property type="match status" value="1"/>
</dbReference>
<organism evidence="8 9">
    <name type="scientific">Cupriavidus gilardii J11</name>
    <dbReference type="NCBI Taxonomy" id="936133"/>
    <lineage>
        <taxon>Bacteria</taxon>
        <taxon>Pseudomonadati</taxon>
        <taxon>Pseudomonadota</taxon>
        <taxon>Betaproteobacteria</taxon>
        <taxon>Burkholderiales</taxon>
        <taxon>Burkholderiaceae</taxon>
        <taxon>Cupriavidus</taxon>
    </lineage>
</organism>
<feature type="binding site" evidence="5 6">
    <location>
        <position position="189"/>
    </location>
    <ligand>
        <name>Zn(2+)</name>
        <dbReference type="ChEBI" id="CHEBI:29105"/>
    </ligand>
</feature>
<dbReference type="InterPro" id="IPR050134">
    <property type="entry name" value="NAD-dep_sirtuin_deacylases"/>
</dbReference>
<dbReference type="CDD" id="cd01409">
    <property type="entry name" value="SIRT4"/>
    <property type="match status" value="1"/>
</dbReference>
<dbReference type="InterPro" id="IPR029035">
    <property type="entry name" value="DHS-like_NAD/FAD-binding_dom"/>
</dbReference>
<keyword evidence="5" id="KW-0963">Cytoplasm</keyword>
<comment type="caution">
    <text evidence="5">Lacks conserved residue(s) required for the propagation of feature annotation.</text>
</comment>
<dbReference type="GO" id="GO:0005737">
    <property type="term" value="C:cytoplasm"/>
    <property type="evidence" value="ECO:0007669"/>
    <property type="project" value="UniProtKB-SubCell"/>
</dbReference>
<keyword evidence="4 5" id="KW-0520">NAD</keyword>
<dbReference type="PANTHER" id="PTHR11085">
    <property type="entry name" value="NAD-DEPENDENT PROTEIN DEACYLASE SIRTUIN-5, MITOCHONDRIAL-RELATED"/>
    <property type="match status" value="1"/>
</dbReference>
<protein>
    <recommendedName>
        <fullName evidence="5">NAD-dependent protein deacetylase</fullName>
        <ecNumber evidence="5">2.3.1.286</ecNumber>
    </recommendedName>
    <alternativeName>
        <fullName evidence="5">Regulatory protein SIR2 homolog</fullName>
    </alternativeName>
</protein>
<feature type="binding site" evidence="5 6">
    <location>
        <position position="186"/>
    </location>
    <ligand>
        <name>Zn(2+)</name>
        <dbReference type="ChEBI" id="CHEBI:29105"/>
    </ligand>
</feature>
<evidence type="ECO:0000256" key="5">
    <source>
        <dbReference type="HAMAP-Rule" id="MF_01967"/>
    </source>
</evidence>
<keyword evidence="2 5" id="KW-0479">Metal-binding</keyword>
<feature type="binding site" evidence="5 6">
    <location>
        <position position="135"/>
    </location>
    <ligand>
        <name>Zn(2+)</name>
        <dbReference type="ChEBI" id="CHEBI:29105"/>
    </ligand>
</feature>
<dbReference type="HAMAP" id="MF_01967">
    <property type="entry name" value="Sirtuin_ClassII"/>
    <property type="match status" value="1"/>
</dbReference>
<feature type="binding site" evidence="5">
    <location>
        <position position="270"/>
    </location>
    <ligand>
        <name>NAD(+)</name>
        <dbReference type="ChEBI" id="CHEBI:57540"/>
    </ligand>
</feature>
<comment type="function">
    <text evidence="5">NAD-dependent protein deacetylase which modulates the activities of several enzymes which are inactive in their acetylated form.</text>
</comment>
<sequence>MDDALPPDQQAALDALLDFVHRHPRLLVLTGAGISTDSGIPGYRDADGNWQGRKPIQWREFLDSHAVRQRYWARSMVGWPVVAAARPNAAHRALAQMQQQDRIALLVTQNVDGLHHAAGSHDVIELHGNIGSALCLDCGLRHPRAEIQRWLEDRNPSMKGCDATPAPDGDARLPRDDFSDFQVPQCERCGGILKPDVVFFGDSVPRDRVEAVHQGLQRADAMLVAGSSLMVYSGYRFCLAAQRIGKPVAAVVRGHTRADAMLSLKIDQRCATMLEHLARTSFPIAL</sequence>
<evidence type="ECO:0000256" key="4">
    <source>
        <dbReference type="ARBA" id="ARBA00023027"/>
    </source>
</evidence>
<dbReference type="SUPFAM" id="SSF52467">
    <property type="entry name" value="DHS-like NAD/FAD-binding domain"/>
    <property type="match status" value="1"/>
</dbReference>
<comment type="caution">
    <text evidence="8">The sequence shown here is derived from an EMBL/GenBank/DDBJ whole genome shotgun (WGS) entry which is preliminary data.</text>
</comment>